<accession>A0A914EDE7</accession>
<keyword evidence="2" id="KW-1185">Reference proteome</keyword>
<sequence>MMTMVVDVCVCPIDVNTILEPFNRLIDEKIEELKNGIGNQLEPIKMEMEKFVSTIKSSLQSVVKEIEVAKKDLDSLAAEIKDTLSVVEHAKSFTNDLYETGKGYAIWYLEWMWFIYECVFVIAIVGTILWMIAERAYSKLLHPE</sequence>
<evidence type="ECO:0000256" key="1">
    <source>
        <dbReference type="SAM" id="Phobius"/>
    </source>
</evidence>
<keyword evidence="1" id="KW-0472">Membrane</keyword>
<keyword evidence="1" id="KW-1133">Transmembrane helix</keyword>
<protein>
    <submittedName>
        <fullName evidence="3">Uncharacterized protein</fullName>
    </submittedName>
</protein>
<feature type="transmembrane region" description="Helical" evidence="1">
    <location>
        <begin position="111"/>
        <end position="133"/>
    </location>
</feature>
<dbReference type="Proteomes" id="UP000887540">
    <property type="component" value="Unplaced"/>
</dbReference>
<dbReference type="AlphaFoldDB" id="A0A914EDE7"/>
<keyword evidence="1" id="KW-0812">Transmembrane</keyword>
<evidence type="ECO:0000313" key="2">
    <source>
        <dbReference type="Proteomes" id="UP000887540"/>
    </source>
</evidence>
<proteinExistence type="predicted"/>
<evidence type="ECO:0000313" key="3">
    <source>
        <dbReference type="WBParaSite" id="ACRNAN_scaffold7279.g23755.t1"/>
    </source>
</evidence>
<dbReference type="WBParaSite" id="ACRNAN_scaffold7279.g23755.t1">
    <property type="protein sequence ID" value="ACRNAN_scaffold7279.g23755.t1"/>
    <property type="gene ID" value="ACRNAN_scaffold7279.g23755"/>
</dbReference>
<name>A0A914EDE7_9BILA</name>
<reference evidence="3" key="1">
    <citation type="submission" date="2022-11" db="UniProtKB">
        <authorList>
            <consortium name="WormBaseParasite"/>
        </authorList>
    </citation>
    <scope>IDENTIFICATION</scope>
</reference>
<organism evidence="2 3">
    <name type="scientific">Acrobeloides nanus</name>
    <dbReference type="NCBI Taxonomy" id="290746"/>
    <lineage>
        <taxon>Eukaryota</taxon>
        <taxon>Metazoa</taxon>
        <taxon>Ecdysozoa</taxon>
        <taxon>Nematoda</taxon>
        <taxon>Chromadorea</taxon>
        <taxon>Rhabditida</taxon>
        <taxon>Tylenchina</taxon>
        <taxon>Cephalobomorpha</taxon>
        <taxon>Cephaloboidea</taxon>
        <taxon>Cephalobidae</taxon>
        <taxon>Acrobeloides</taxon>
    </lineage>
</organism>